<proteinExistence type="predicted"/>
<dbReference type="Proteomes" id="UP000219374">
    <property type="component" value="Unassembled WGS sequence"/>
</dbReference>
<accession>A0A286D3K7</accession>
<keyword evidence="1" id="KW-0732">Signal</keyword>
<reference evidence="2 3" key="1">
    <citation type="submission" date="2017-09" db="EMBL/GenBank/DDBJ databases">
        <authorList>
            <person name="Ehlers B."/>
            <person name="Leendertz F.H."/>
        </authorList>
    </citation>
    <scope>NUCLEOTIDE SEQUENCE [LARGE SCALE GENOMIC DNA]</scope>
    <source>
        <strain evidence="2 3">CGMCC 1.10978</strain>
    </source>
</reference>
<feature type="signal peptide" evidence="1">
    <location>
        <begin position="1"/>
        <end position="18"/>
    </location>
</feature>
<protein>
    <recommendedName>
        <fullName evidence="4">Lipoprotein</fullName>
    </recommendedName>
</protein>
<keyword evidence="3" id="KW-1185">Reference proteome</keyword>
<evidence type="ECO:0000313" key="3">
    <source>
        <dbReference type="Proteomes" id="UP000219374"/>
    </source>
</evidence>
<feature type="chain" id="PRO_5012922383" description="Lipoprotein" evidence="1">
    <location>
        <begin position="19"/>
        <end position="175"/>
    </location>
</feature>
<dbReference type="EMBL" id="OCND01000002">
    <property type="protein sequence ID" value="SOD53245.1"/>
    <property type="molecule type" value="Genomic_DNA"/>
</dbReference>
<evidence type="ECO:0000256" key="1">
    <source>
        <dbReference type="SAM" id="SignalP"/>
    </source>
</evidence>
<evidence type="ECO:0008006" key="4">
    <source>
        <dbReference type="Google" id="ProtNLM"/>
    </source>
</evidence>
<evidence type="ECO:0000313" key="2">
    <source>
        <dbReference type="EMBL" id="SOD53245.1"/>
    </source>
</evidence>
<dbReference type="AlphaFoldDB" id="A0A286D3K7"/>
<gene>
    <name evidence="2" type="ORF">SAMN06296416_102312</name>
</gene>
<name>A0A286D3K7_9GAMM</name>
<sequence>MIRLCMIALLLTACSGCATRTTTVGQRMFLPEGAASYAMQDHQAFVFPVPHANPPPDFPPDYPLRRELPPTTVCISLVVDEAGAVGRPEPQPGTGCAMAEEAAPLYAAALARVRQWRFDPAMFCSYPDAATRDRDWNGRGCSGAVTEARVVPVSLSYAFTFEVRNGERKVASAPH</sequence>
<organism evidence="2 3">
    <name type="scientific">Pseudoxanthomonas wuyuanensis</name>
    <dbReference type="NCBI Taxonomy" id="1073196"/>
    <lineage>
        <taxon>Bacteria</taxon>
        <taxon>Pseudomonadati</taxon>
        <taxon>Pseudomonadota</taxon>
        <taxon>Gammaproteobacteria</taxon>
        <taxon>Lysobacterales</taxon>
        <taxon>Lysobacteraceae</taxon>
        <taxon>Pseudoxanthomonas</taxon>
    </lineage>
</organism>